<evidence type="ECO:0000259" key="6">
    <source>
        <dbReference type="Pfam" id="PF01625"/>
    </source>
</evidence>
<evidence type="ECO:0000256" key="1">
    <source>
        <dbReference type="ARBA" id="ARBA00005591"/>
    </source>
</evidence>
<evidence type="ECO:0000313" key="7">
    <source>
        <dbReference type="EMBL" id="SFH52170.1"/>
    </source>
</evidence>
<comment type="similarity">
    <text evidence="1 5">Belongs to the MsrA Met sulfoxide reductase family.</text>
</comment>
<keyword evidence="2 5" id="KW-0560">Oxidoreductase</keyword>
<keyword evidence="8" id="KW-1185">Reference proteome</keyword>
<dbReference type="Pfam" id="PF01625">
    <property type="entry name" value="PMSR"/>
    <property type="match status" value="1"/>
</dbReference>
<reference evidence="7 8" key="1">
    <citation type="submission" date="2016-10" db="EMBL/GenBank/DDBJ databases">
        <authorList>
            <person name="de Groot N.N."/>
        </authorList>
    </citation>
    <scope>NUCLEOTIDE SEQUENCE [LARGE SCALE GENOMIC DNA]</scope>
    <source>
        <strain evidence="7 8">DSM 27630</strain>
    </source>
</reference>
<dbReference type="InterPro" id="IPR002569">
    <property type="entry name" value="Met_Sox_Rdtase_MsrA_dom"/>
</dbReference>
<evidence type="ECO:0000256" key="2">
    <source>
        <dbReference type="ARBA" id="ARBA00023002"/>
    </source>
</evidence>
<accession>A0A1I3AQC7</accession>
<comment type="catalytic activity">
    <reaction evidence="3 5">
        <text>L-methionyl-[protein] + [thioredoxin]-disulfide + H2O = L-methionyl-(S)-S-oxide-[protein] + [thioredoxin]-dithiol</text>
        <dbReference type="Rhea" id="RHEA:14217"/>
        <dbReference type="Rhea" id="RHEA-COMP:10698"/>
        <dbReference type="Rhea" id="RHEA-COMP:10700"/>
        <dbReference type="Rhea" id="RHEA-COMP:12313"/>
        <dbReference type="Rhea" id="RHEA-COMP:12315"/>
        <dbReference type="ChEBI" id="CHEBI:15377"/>
        <dbReference type="ChEBI" id="CHEBI:16044"/>
        <dbReference type="ChEBI" id="CHEBI:29950"/>
        <dbReference type="ChEBI" id="CHEBI:44120"/>
        <dbReference type="ChEBI" id="CHEBI:50058"/>
        <dbReference type="EC" id="1.8.4.11"/>
    </reaction>
</comment>
<comment type="function">
    <text evidence="5">Has an important function as a repair enzyme for proteins that have been inactivated by oxidation. Catalyzes the reversible oxidation-reduction of methionine sulfoxide in proteins to methionine.</text>
</comment>
<comment type="catalytic activity">
    <reaction evidence="4 5">
        <text>[thioredoxin]-disulfide + L-methionine + H2O = L-methionine (S)-S-oxide + [thioredoxin]-dithiol</text>
        <dbReference type="Rhea" id="RHEA:19993"/>
        <dbReference type="Rhea" id="RHEA-COMP:10698"/>
        <dbReference type="Rhea" id="RHEA-COMP:10700"/>
        <dbReference type="ChEBI" id="CHEBI:15377"/>
        <dbReference type="ChEBI" id="CHEBI:29950"/>
        <dbReference type="ChEBI" id="CHEBI:50058"/>
        <dbReference type="ChEBI" id="CHEBI:57844"/>
        <dbReference type="ChEBI" id="CHEBI:58772"/>
        <dbReference type="EC" id="1.8.4.11"/>
    </reaction>
</comment>
<dbReference type="Gene3D" id="3.30.1060.10">
    <property type="entry name" value="Peptide methionine sulphoxide reductase MsrA"/>
    <property type="match status" value="1"/>
</dbReference>
<dbReference type="AlphaFoldDB" id="A0A1I3AQC7"/>
<dbReference type="EC" id="1.8.4.11" evidence="5"/>
<dbReference type="OrthoDB" id="4174719at2"/>
<feature type="domain" description="Peptide methionine sulphoxide reductase MsrA" evidence="6">
    <location>
        <begin position="13"/>
        <end position="151"/>
    </location>
</feature>
<dbReference type="FunFam" id="3.30.1060.10:FF:000004">
    <property type="entry name" value="Peptide methionine sulfoxide reductase A5"/>
    <property type="match status" value="1"/>
</dbReference>
<dbReference type="PANTHER" id="PTHR43774:SF1">
    <property type="entry name" value="PEPTIDE METHIONINE SULFOXIDE REDUCTASE MSRA 2"/>
    <property type="match status" value="1"/>
</dbReference>
<sequence length="216" mass="25363">MTNLNEHAQTIEKATFGMGCFWGPDTLFGSLPGVIQTEVGFAGGTSKAPTYRNIGDHTESIDITFDPALLSYEDLLRLFWQNHDATKDRFYKERQYISLLLYRNHTQNEQAEKIKAEQEQLLGKELQTEFQPYNIFYPAEDYHQKYFLRRFKQATKTIQQLFPDEAAFIHSTIAARLNGFVRERTTLKEIKEEIHHWGLPEEQRVLLEQTLTDLRW</sequence>
<dbReference type="GO" id="GO:0033744">
    <property type="term" value="F:L-methionine:thioredoxin-disulfide S-oxidoreductase activity"/>
    <property type="evidence" value="ECO:0007669"/>
    <property type="project" value="RHEA"/>
</dbReference>
<evidence type="ECO:0000256" key="3">
    <source>
        <dbReference type="ARBA" id="ARBA00047806"/>
    </source>
</evidence>
<dbReference type="RefSeq" id="WP_092090750.1">
    <property type="nucleotide sequence ID" value="NZ_FOQE01000001.1"/>
</dbReference>
<dbReference type="SUPFAM" id="SSF55068">
    <property type="entry name" value="Peptide methionine sulfoxide reductase"/>
    <property type="match status" value="1"/>
</dbReference>
<dbReference type="HAMAP" id="MF_01401">
    <property type="entry name" value="MsrA"/>
    <property type="match status" value="1"/>
</dbReference>
<dbReference type="Proteomes" id="UP000198668">
    <property type="component" value="Unassembled WGS sequence"/>
</dbReference>
<proteinExistence type="inferred from homology"/>
<dbReference type="InterPro" id="IPR036509">
    <property type="entry name" value="Met_Sox_Rdtase_MsrA_sf"/>
</dbReference>
<dbReference type="NCBIfam" id="TIGR00401">
    <property type="entry name" value="msrA"/>
    <property type="match status" value="1"/>
</dbReference>
<dbReference type="GO" id="GO:0008113">
    <property type="term" value="F:peptide-methionine (S)-S-oxide reductase activity"/>
    <property type="evidence" value="ECO:0007669"/>
    <property type="project" value="UniProtKB-UniRule"/>
</dbReference>
<evidence type="ECO:0000256" key="5">
    <source>
        <dbReference type="HAMAP-Rule" id="MF_01401"/>
    </source>
</evidence>
<evidence type="ECO:0000313" key="8">
    <source>
        <dbReference type="Proteomes" id="UP000198668"/>
    </source>
</evidence>
<dbReference type="PANTHER" id="PTHR43774">
    <property type="entry name" value="PEPTIDE METHIONINE SULFOXIDE REDUCTASE"/>
    <property type="match status" value="1"/>
</dbReference>
<protein>
    <recommendedName>
        <fullName evidence="5">Peptide methionine sulfoxide reductase MsrA</fullName>
        <shortName evidence="5">Protein-methionine-S-oxide reductase</shortName>
        <ecNumber evidence="5">1.8.4.11</ecNumber>
    </recommendedName>
    <alternativeName>
        <fullName evidence="5">Peptide-methionine (S)-S-oxide reductase</fullName>
        <shortName evidence="5">Peptide Met(O) reductase</shortName>
    </alternativeName>
</protein>
<name>A0A1I3AQC7_9LACT</name>
<evidence type="ECO:0000256" key="4">
    <source>
        <dbReference type="ARBA" id="ARBA00048782"/>
    </source>
</evidence>
<dbReference type="EMBL" id="FOQE01000001">
    <property type="protein sequence ID" value="SFH52170.1"/>
    <property type="molecule type" value="Genomic_DNA"/>
</dbReference>
<organism evidence="7 8">
    <name type="scientific">Pisciglobus halotolerans</name>
    <dbReference type="NCBI Taxonomy" id="745365"/>
    <lineage>
        <taxon>Bacteria</taxon>
        <taxon>Bacillati</taxon>
        <taxon>Bacillota</taxon>
        <taxon>Bacilli</taxon>
        <taxon>Lactobacillales</taxon>
        <taxon>Carnobacteriaceae</taxon>
    </lineage>
</organism>
<gene>
    <name evidence="5" type="primary">msrA</name>
    <name evidence="7" type="ORF">SAMN04489868_101121</name>
</gene>
<feature type="active site" evidence="5">
    <location>
        <position position="20"/>
    </location>
</feature>